<dbReference type="PANTHER" id="PTHR35174">
    <property type="entry name" value="BLL7171 PROTEIN-RELATED"/>
    <property type="match status" value="1"/>
</dbReference>
<name>A0ABV6V2T5_9ACTN</name>
<proteinExistence type="predicted"/>
<evidence type="ECO:0000313" key="1">
    <source>
        <dbReference type="EMBL" id="MFC1408033.1"/>
    </source>
</evidence>
<accession>A0ABV6V2T5</accession>
<dbReference type="Gene3D" id="3.30.70.1060">
    <property type="entry name" value="Dimeric alpha+beta barrel"/>
    <property type="match status" value="1"/>
</dbReference>
<keyword evidence="2" id="KW-1185">Reference proteome</keyword>
<sequence length="120" mass="13249">MKFMLMIYANQETWDGLSAEEMGKGIAEQDAFNRTFFETGELISAYGLADAATARTVRVRAGAAAVTDGPYLETKEYLASFCLLDCQDETRALEIAARMPFAAFNAVEVWPVMHEAVPQL</sequence>
<dbReference type="EMBL" id="JBHEZX010000001">
    <property type="protein sequence ID" value="MFC1408033.1"/>
    <property type="molecule type" value="Genomic_DNA"/>
</dbReference>
<protein>
    <submittedName>
        <fullName evidence="1">YciI family protein</fullName>
    </submittedName>
</protein>
<dbReference type="PANTHER" id="PTHR35174:SF3">
    <property type="entry name" value="BLL7171 PROTEIN"/>
    <property type="match status" value="1"/>
</dbReference>
<evidence type="ECO:0000313" key="2">
    <source>
        <dbReference type="Proteomes" id="UP001592582"/>
    </source>
</evidence>
<dbReference type="Pfam" id="PF03795">
    <property type="entry name" value="YCII"/>
    <property type="match status" value="1"/>
</dbReference>
<organism evidence="1 2">
    <name type="scientific">Streptacidiphilus alkalitolerans</name>
    <dbReference type="NCBI Taxonomy" id="3342712"/>
    <lineage>
        <taxon>Bacteria</taxon>
        <taxon>Bacillati</taxon>
        <taxon>Actinomycetota</taxon>
        <taxon>Actinomycetes</taxon>
        <taxon>Kitasatosporales</taxon>
        <taxon>Streptomycetaceae</taxon>
        <taxon>Streptacidiphilus</taxon>
    </lineage>
</organism>
<dbReference type="InterPro" id="IPR011008">
    <property type="entry name" value="Dimeric_a/b-barrel"/>
</dbReference>
<reference evidence="1 2" key="1">
    <citation type="submission" date="2024-09" db="EMBL/GenBank/DDBJ databases">
        <authorList>
            <person name="Lee S.D."/>
        </authorList>
    </citation>
    <scope>NUCLEOTIDE SEQUENCE [LARGE SCALE GENOMIC DNA]</scope>
    <source>
        <strain evidence="1 2">N1-1</strain>
    </source>
</reference>
<dbReference type="SUPFAM" id="SSF54909">
    <property type="entry name" value="Dimeric alpha+beta barrel"/>
    <property type="match status" value="1"/>
</dbReference>
<comment type="caution">
    <text evidence="1">The sequence shown here is derived from an EMBL/GenBank/DDBJ whole genome shotgun (WGS) entry which is preliminary data.</text>
</comment>
<dbReference type="Proteomes" id="UP001592582">
    <property type="component" value="Unassembled WGS sequence"/>
</dbReference>
<dbReference type="InterPro" id="IPR005545">
    <property type="entry name" value="YCII"/>
</dbReference>
<gene>
    <name evidence="1" type="ORF">ACEZDG_01925</name>
</gene>